<evidence type="ECO:0000256" key="8">
    <source>
        <dbReference type="ARBA" id="ARBA00022741"/>
    </source>
</evidence>
<accession>A0A927R2V7</accession>
<dbReference type="EMBL" id="JADBEL010000001">
    <property type="protein sequence ID" value="MBE1553068.1"/>
    <property type="molecule type" value="Genomic_DNA"/>
</dbReference>
<dbReference type="GO" id="GO:0000166">
    <property type="term" value="F:nucleotide binding"/>
    <property type="evidence" value="ECO:0007669"/>
    <property type="project" value="UniProtKB-KW"/>
</dbReference>
<comment type="caution">
    <text evidence="13">The sequence shown here is derived from an EMBL/GenBank/DDBJ whole genome shotgun (WGS) entry which is preliminary data.</text>
</comment>
<comment type="function">
    <text evidence="2">Nitronate monooxygenase that uses molecular oxygen to catalyze the oxidative denitrification of alkyl nitronates. Acts on propionate 3-nitronate (P3N), the presumed physiological substrate. Probably functions in the detoxification of P3N, a metabolic poison produced by plants and fungi as a defense mechanism.</text>
</comment>
<evidence type="ECO:0000256" key="5">
    <source>
        <dbReference type="ARBA" id="ARBA00022575"/>
    </source>
</evidence>
<dbReference type="PANTHER" id="PTHR42747">
    <property type="entry name" value="NITRONATE MONOOXYGENASE-RELATED"/>
    <property type="match status" value="1"/>
</dbReference>
<dbReference type="RefSeq" id="WP_192596899.1">
    <property type="nucleotide sequence ID" value="NZ_JADBEL010000001.1"/>
</dbReference>
<comment type="cofactor">
    <cofactor evidence="1">
        <name>FMN</name>
        <dbReference type="ChEBI" id="CHEBI:58210"/>
    </cofactor>
</comment>
<evidence type="ECO:0000256" key="2">
    <source>
        <dbReference type="ARBA" id="ARBA00003535"/>
    </source>
</evidence>
<dbReference type="Pfam" id="PF03060">
    <property type="entry name" value="NMO"/>
    <property type="match status" value="1"/>
</dbReference>
<reference evidence="13" key="1">
    <citation type="submission" date="2020-10" db="EMBL/GenBank/DDBJ databases">
        <title>Genomic Encyclopedia of Type Strains, Phase IV (KMG-IV): sequencing the most valuable type-strain genomes for metagenomic binning, comparative biology and taxonomic classification.</title>
        <authorList>
            <person name="Goeker M."/>
        </authorList>
    </citation>
    <scope>NUCLEOTIDE SEQUENCE</scope>
    <source>
        <strain evidence="13">DSM 13886</strain>
    </source>
</reference>
<sequence>MTWIKKLGMEYPMIQAPMAGVTTPEFVAASAEVGLLGSIGAGYLSAEETRDFIRKVRGLTDKPFAVNLFVPENSELNQEQLREAYEGLQLIGEKFGMPFWKVDLSKSEFDEQIQVVIEEGVKVCSFTFGLPDDKAVRLLKDNGVFLIGTATTVEEAVLVEQAGMDAIVVQGSEAGGHRGSFLGELKFIPLNELLVDVGATVRLPIIAAGGIANKAHMDGALKAGAEAVQIGTVLLATDESGAHSLYKKAVLNAEEGSTVFTTAFSGKTARGIRNRFMDEMKTAPMAPYPYQNDLTKKLRAEAAKQGKPEYMSLWAGESVHLTEAGTVREIMGWFI</sequence>
<dbReference type="Proteomes" id="UP000658225">
    <property type="component" value="Unassembled WGS sequence"/>
</dbReference>
<comment type="catalytic activity">
    <reaction evidence="12">
        <text>3 propionate 3-nitronate + 3 O2 + H2O = 3 3-oxopropanoate + 2 nitrate + nitrite + H2O2 + 3 H(+)</text>
        <dbReference type="Rhea" id="RHEA:57332"/>
        <dbReference type="ChEBI" id="CHEBI:15377"/>
        <dbReference type="ChEBI" id="CHEBI:15378"/>
        <dbReference type="ChEBI" id="CHEBI:15379"/>
        <dbReference type="ChEBI" id="CHEBI:16240"/>
        <dbReference type="ChEBI" id="CHEBI:16301"/>
        <dbReference type="ChEBI" id="CHEBI:17632"/>
        <dbReference type="ChEBI" id="CHEBI:33190"/>
        <dbReference type="ChEBI" id="CHEBI:136067"/>
    </reaction>
</comment>
<name>A0A927R2V7_9BACL</name>
<evidence type="ECO:0000256" key="6">
    <source>
        <dbReference type="ARBA" id="ARBA00022630"/>
    </source>
</evidence>
<dbReference type="Gene3D" id="3.20.20.70">
    <property type="entry name" value="Aldolase class I"/>
    <property type="match status" value="1"/>
</dbReference>
<dbReference type="GO" id="GO:0009636">
    <property type="term" value="P:response to toxic substance"/>
    <property type="evidence" value="ECO:0007669"/>
    <property type="project" value="UniProtKB-KW"/>
</dbReference>
<dbReference type="PANTHER" id="PTHR42747:SF3">
    <property type="entry name" value="NITRONATE MONOOXYGENASE-RELATED"/>
    <property type="match status" value="1"/>
</dbReference>
<evidence type="ECO:0000256" key="7">
    <source>
        <dbReference type="ARBA" id="ARBA00022643"/>
    </source>
</evidence>
<evidence type="ECO:0000313" key="14">
    <source>
        <dbReference type="Proteomes" id="UP000658225"/>
    </source>
</evidence>
<evidence type="ECO:0000256" key="12">
    <source>
        <dbReference type="ARBA" id="ARBA00049401"/>
    </source>
</evidence>
<dbReference type="InterPro" id="IPR013785">
    <property type="entry name" value="Aldolase_TIM"/>
</dbReference>
<evidence type="ECO:0000256" key="1">
    <source>
        <dbReference type="ARBA" id="ARBA00001917"/>
    </source>
</evidence>
<keyword evidence="5" id="KW-0216">Detoxification</keyword>
<evidence type="ECO:0000313" key="13">
    <source>
        <dbReference type="EMBL" id="MBE1553068.1"/>
    </source>
</evidence>
<keyword evidence="7" id="KW-0288">FMN</keyword>
<evidence type="ECO:0000256" key="10">
    <source>
        <dbReference type="ARBA" id="ARBA00023033"/>
    </source>
</evidence>
<comment type="similarity">
    <text evidence="3">Belongs to the nitronate monooxygenase family. NMO class I subfamily.</text>
</comment>
<keyword evidence="6" id="KW-0285">Flavoprotein</keyword>
<evidence type="ECO:0000256" key="3">
    <source>
        <dbReference type="ARBA" id="ARBA00009881"/>
    </source>
</evidence>
<keyword evidence="9 13" id="KW-0560">Oxidoreductase</keyword>
<gene>
    <name evidence="13" type="ORF">H4683_000137</name>
</gene>
<dbReference type="InterPro" id="IPR004136">
    <property type="entry name" value="NMO"/>
</dbReference>
<dbReference type="AlphaFoldDB" id="A0A927R2V7"/>
<organism evidence="13 14">
    <name type="scientific">Sporosarcina limicola</name>
    <dbReference type="NCBI Taxonomy" id="34101"/>
    <lineage>
        <taxon>Bacteria</taxon>
        <taxon>Bacillati</taxon>
        <taxon>Bacillota</taxon>
        <taxon>Bacilli</taxon>
        <taxon>Bacillales</taxon>
        <taxon>Caryophanaceae</taxon>
        <taxon>Sporosarcina</taxon>
    </lineage>
</organism>
<proteinExistence type="inferred from homology"/>
<keyword evidence="14" id="KW-1185">Reference proteome</keyword>
<protein>
    <recommendedName>
        <fullName evidence="4">Probable nitronate monooxygenase</fullName>
    </recommendedName>
    <alternativeName>
        <fullName evidence="11">Propionate 3-nitronate monooxygenase</fullName>
    </alternativeName>
</protein>
<dbReference type="GO" id="GO:0018580">
    <property type="term" value="F:nitronate monooxygenase activity"/>
    <property type="evidence" value="ECO:0007669"/>
    <property type="project" value="InterPro"/>
</dbReference>
<evidence type="ECO:0000256" key="11">
    <source>
        <dbReference type="ARBA" id="ARBA00031155"/>
    </source>
</evidence>
<evidence type="ECO:0000256" key="4">
    <source>
        <dbReference type="ARBA" id="ARBA00013457"/>
    </source>
</evidence>
<keyword evidence="10 13" id="KW-0503">Monooxygenase</keyword>
<keyword evidence="8" id="KW-0547">Nucleotide-binding</keyword>
<evidence type="ECO:0000256" key="9">
    <source>
        <dbReference type="ARBA" id="ARBA00023002"/>
    </source>
</evidence>
<dbReference type="FunFam" id="3.20.20.70:FF:000154">
    <property type="entry name" value="Probable nitronate monooxygenase"/>
    <property type="match status" value="1"/>
</dbReference>
<dbReference type="CDD" id="cd04730">
    <property type="entry name" value="NPD_like"/>
    <property type="match status" value="1"/>
</dbReference>
<dbReference type="SUPFAM" id="SSF51412">
    <property type="entry name" value="Inosine monophosphate dehydrogenase (IMPDH)"/>
    <property type="match status" value="1"/>
</dbReference>